<reference evidence="1" key="1">
    <citation type="journal article" date="2020" name="Stud. Mycol.">
        <title>101 Dothideomycetes genomes: a test case for predicting lifestyles and emergence of pathogens.</title>
        <authorList>
            <person name="Haridas S."/>
            <person name="Albert R."/>
            <person name="Binder M."/>
            <person name="Bloem J."/>
            <person name="Labutti K."/>
            <person name="Salamov A."/>
            <person name="Andreopoulos B."/>
            <person name="Baker S."/>
            <person name="Barry K."/>
            <person name="Bills G."/>
            <person name="Bluhm B."/>
            <person name="Cannon C."/>
            <person name="Castanera R."/>
            <person name="Culley D."/>
            <person name="Daum C."/>
            <person name="Ezra D."/>
            <person name="Gonzalez J."/>
            <person name="Henrissat B."/>
            <person name="Kuo A."/>
            <person name="Liang C."/>
            <person name="Lipzen A."/>
            <person name="Lutzoni F."/>
            <person name="Magnuson J."/>
            <person name="Mondo S."/>
            <person name="Nolan M."/>
            <person name="Ohm R."/>
            <person name="Pangilinan J."/>
            <person name="Park H.-J."/>
            <person name="Ramirez L."/>
            <person name="Alfaro M."/>
            <person name="Sun H."/>
            <person name="Tritt A."/>
            <person name="Yoshinaga Y."/>
            <person name="Zwiers L.-H."/>
            <person name="Turgeon B."/>
            <person name="Goodwin S."/>
            <person name="Spatafora J."/>
            <person name="Crous P."/>
            <person name="Grigoriev I."/>
        </authorList>
    </citation>
    <scope>NUCLEOTIDE SEQUENCE</scope>
    <source>
        <strain evidence="1">CBS 110217</strain>
    </source>
</reference>
<dbReference type="OrthoDB" id="3750626at2759"/>
<sequence length="511" mass="57830">MARLSQLPQELFLGIVELLEGNNATLAALCLISRAVAEVSRPYLYRHVVLGAEDAKPTQIALFLRTLFDRPDYATQTKILQIEATVYRDRNQDFEVPSGATGMRMDDGTRLEEACVDHVRCIEQNGAPRISAMIQKWRLRLRSGAQTAYVGVLLSLLVNLKDIAITIYTEEGLPRRTFTPLERLFRLSVGAFYQDDGSHLKLRPHLPLFPTTRDVTRLRTTGANLAILCLGFANLQILEVDLQQSNCSRSNGAHLNWENGTTEFQPRALLKVHTINFDSDWEALLVGYRVRHLLETIRFPSLRHFFFSIVRGPTQHLEQYGNFRTFFESIQPIATQLERVAIDVGGDRTNFSMSCLNAFKPVDLGEGDLFRFSSLQVLRIPSAAFVGRCRTDHTGRVSVPPRLDDLGPYLEHLDITYPDGVTLEWLQNMFATLDVNQVRLRLISLSCAWDCGKPPSWFERRRHLLDNLPCPVVIGVVPGQKQPDGYVDKEVTGIWHASLAEGVWLDALFEE</sequence>
<dbReference type="AlphaFoldDB" id="A0A9P4H883"/>
<accession>A0A9P4H883</accession>
<gene>
    <name evidence="1" type="ORF">EK21DRAFT_89354</name>
</gene>
<dbReference type="Proteomes" id="UP000799777">
    <property type="component" value="Unassembled WGS sequence"/>
</dbReference>
<evidence type="ECO:0000313" key="1">
    <source>
        <dbReference type="EMBL" id="KAF2029933.1"/>
    </source>
</evidence>
<evidence type="ECO:0008006" key="3">
    <source>
        <dbReference type="Google" id="ProtNLM"/>
    </source>
</evidence>
<evidence type="ECO:0000313" key="2">
    <source>
        <dbReference type="Proteomes" id="UP000799777"/>
    </source>
</evidence>
<comment type="caution">
    <text evidence="1">The sequence shown here is derived from an EMBL/GenBank/DDBJ whole genome shotgun (WGS) entry which is preliminary data.</text>
</comment>
<keyword evidence="2" id="KW-1185">Reference proteome</keyword>
<organism evidence="1 2">
    <name type="scientific">Setomelanomma holmii</name>
    <dbReference type="NCBI Taxonomy" id="210430"/>
    <lineage>
        <taxon>Eukaryota</taxon>
        <taxon>Fungi</taxon>
        <taxon>Dikarya</taxon>
        <taxon>Ascomycota</taxon>
        <taxon>Pezizomycotina</taxon>
        <taxon>Dothideomycetes</taxon>
        <taxon>Pleosporomycetidae</taxon>
        <taxon>Pleosporales</taxon>
        <taxon>Pleosporineae</taxon>
        <taxon>Phaeosphaeriaceae</taxon>
        <taxon>Setomelanomma</taxon>
    </lineage>
</organism>
<name>A0A9P4H883_9PLEO</name>
<protein>
    <recommendedName>
        <fullName evidence="3">F-box domain-containing protein</fullName>
    </recommendedName>
</protein>
<proteinExistence type="predicted"/>
<dbReference type="EMBL" id="ML978195">
    <property type="protein sequence ID" value="KAF2029933.1"/>
    <property type="molecule type" value="Genomic_DNA"/>
</dbReference>